<dbReference type="SUPFAM" id="SSF51735">
    <property type="entry name" value="NAD(P)-binding Rossmann-fold domains"/>
    <property type="match status" value="1"/>
</dbReference>
<sequence length="222" mass="25861">MIVGNGLIAKSLKNIDSENILFFASGVSNSLETKDIEFQREFNLLKKNIEQFPDMLLIYFSTLSINDRSKADSLYVQHKKKIEGYIQDHSKQFSILRIGNIVGTGGNPNTLFNYLKHQIAQNSEFVLHTKARRLLVDIEDISEFIRVSNHSIQNKIVDFSYPYHYDLKEIIMAIENIIKQKASYKEIEDGDFYKIDFEDHVKDFFTEKDASIYLKKLAEKYI</sequence>
<protein>
    <recommendedName>
        <fullName evidence="3">NAD-dependent epimerase/dehydratase family protein</fullName>
    </recommendedName>
</protein>
<comment type="caution">
    <text evidence="1">The sequence shown here is derived from an EMBL/GenBank/DDBJ whole genome shotgun (WGS) entry which is preliminary data.</text>
</comment>
<name>A0A2M9C1F1_9FLAO</name>
<keyword evidence="2" id="KW-1185">Reference proteome</keyword>
<dbReference type="RefSeq" id="WP_100377278.1">
    <property type="nucleotide sequence ID" value="NZ_PGFD01000002.1"/>
</dbReference>
<evidence type="ECO:0000313" key="2">
    <source>
        <dbReference type="Proteomes" id="UP000228740"/>
    </source>
</evidence>
<dbReference type="OrthoDB" id="1247029at2"/>
<evidence type="ECO:0008006" key="3">
    <source>
        <dbReference type="Google" id="ProtNLM"/>
    </source>
</evidence>
<proteinExistence type="predicted"/>
<organism evidence="1 2">
    <name type="scientific">Chryseobacterium geocarposphaerae</name>
    <dbReference type="NCBI Taxonomy" id="1416776"/>
    <lineage>
        <taxon>Bacteria</taxon>
        <taxon>Pseudomonadati</taxon>
        <taxon>Bacteroidota</taxon>
        <taxon>Flavobacteriia</taxon>
        <taxon>Flavobacteriales</taxon>
        <taxon>Weeksellaceae</taxon>
        <taxon>Chryseobacterium group</taxon>
        <taxon>Chryseobacterium</taxon>
    </lineage>
</organism>
<evidence type="ECO:0000313" key="1">
    <source>
        <dbReference type="EMBL" id="PJJ64256.1"/>
    </source>
</evidence>
<accession>A0A2M9C1F1</accession>
<reference evidence="1 2" key="1">
    <citation type="submission" date="2017-11" db="EMBL/GenBank/DDBJ databases">
        <title>Genomic Encyclopedia of Archaeal and Bacterial Type Strains, Phase II (KMG-II): From Individual Species to Whole Genera.</title>
        <authorList>
            <person name="Goeker M."/>
        </authorList>
    </citation>
    <scope>NUCLEOTIDE SEQUENCE [LARGE SCALE GENOMIC DNA]</scope>
    <source>
        <strain evidence="1 2">DSM 27617</strain>
    </source>
</reference>
<gene>
    <name evidence="1" type="ORF">CLV73_2614</name>
</gene>
<dbReference type="AlphaFoldDB" id="A0A2M9C1F1"/>
<dbReference type="Proteomes" id="UP000228740">
    <property type="component" value="Unassembled WGS sequence"/>
</dbReference>
<dbReference type="InterPro" id="IPR036291">
    <property type="entry name" value="NAD(P)-bd_dom_sf"/>
</dbReference>
<dbReference type="EMBL" id="PGFD01000002">
    <property type="protein sequence ID" value="PJJ64256.1"/>
    <property type="molecule type" value="Genomic_DNA"/>
</dbReference>
<dbReference type="Gene3D" id="3.40.50.720">
    <property type="entry name" value="NAD(P)-binding Rossmann-like Domain"/>
    <property type="match status" value="1"/>
</dbReference>